<evidence type="ECO:0000313" key="3">
    <source>
        <dbReference type="Proteomes" id="UP000600918"/>
    </source>
</evidence>
<dbReference type="Proteomes" id="UP000600918">
    <property type="component" value="Unassembled WGS sequence"/>
</dbReference>
<dbReference type="EMBL" id="JACSDY010000016">
    <property type="protein sequence ID" value="KAF7404159.1"/>
    <property type="molecule type" value="Genomic_DNA"/>
</dbReference>
<reference evidence="2" key="1">
    <citation type="journal article" date="2020" name="G3 (Bethesda)">
        <title>High-Quality Assemblies for Three Invasive Social Wasps from the &lt;i&gt;Vespula&lt;/i&gt; Genus.</title>
        <authorList>
            <person name="Harrop T.W.R."/>
            <person name="Guhlin J."/>
            <person name="McLaughlin G.M."/>
            <person name="Permina E."/>
            <person name="Stockwell P."/>
            <person name="Gilligan J."/>
            <person name="Le Lec M.F."/>
            <person name="Gruber M.A.M."/>
            <person name="Quinn O."/>
            <person name="Lovegrove M."/>
            <person name="Duncan E.J."/>
            <person name="Remnant E.J."/>
            <person name="Van Eeckhoven J."/>
            <person name="Graham B."/>
            <person name="Knapp R.A."/>
            <person name="Langford K.W."/>
            <person name="Kronenberg Z."/>
            <person name="Press M.O."/>
            <person name="Eacker S.M."/>
            <person name="Wilson-Rankin E.E."/>
            <person name="Purcell J."/>
            <person name="Lester P.J."/>
            <person name="Dearden P.K."/>
        </authorList>
    </citation>
    <scope>NUCLEOTIDE SEQUENCE</scope>
    <source>
        <strain evidence="2">Volc-1</strain>
    </source>
</reference>
<feature type="region of interest" description="Disordered" evidence="1">
    <location>
        <begin position="64"/>
        <end position="99"/>
    </location>
</feature>
<name>A0A834KG28_VESPE</name>
<proteinExistence type="predicted"/>
<protein>
    <submittedName>
        <fullName evidence="2">Uncharacterized protein</fullName>
    </submittedName>
</protein>
<dbReference type="AlphaFoldDB" id="A0A834KG28"/>
<comment type="caution">
    <text evidence="2">The sequence shown here is derived from an EMBL/GenBank/DDBJ whole genome shotgun (WGS) entry which is preliminary data.</text>
</comment>
<gene>
    <name evidence="2" type="ORF">H0235_014853</name>
</gene>
<organism evidence="2 3">
    <name type="scientific">Vespula pensylvanica</name>
    <name type="common">Western yellow jacket</name>
    <name type="synonym">Wasp</name>
    <dbReference type="NCBI Taxonomy" id="30213"/>
    <lineage>
        <taxon>Eukaryota</taxon>
        <taxon>Metazoa</taxon>
        <taxon>Ecdysozoa</taxon>
        <taxon>Arthropoda</taxon>
        <taxon>Hexapoda</taxon>
        <taxon>Insecta</taxon>
        <taxon>Pterygota</taxon>
        <taxon>Neoptera</taxon>
        <taxon>Endopterygota</taxon>
        <taxon>Hymenoptera</taxon>
        <taxon>Apocrita</taxon>
        <taxon>Aculeata</taxon>
        <taxon>Vespoidea</taxon>
        <taxon>Vespidae</taxon>
        <taxon>Vespinae</taxon>
        <taxon>Vespula</taxon>
    </lineage>
</organism>
<accession>A0A834KG28</accession>
<sequence>MKLGQGPRKSFERPGPHFIGSLPLESLLEKAPISLSRTIDHPGSELDGTCPLYPVPRHVLESRGNVTSGALENATEVGGGRRKENGDGDGGGNRPRVVG</sequence>
<keyword evidence="3" id="KW-1185">Reference proteome</keyword>
<evidence type="ECO:0000256" key="1">
    <source>
        <dbReference type="SAM" id="MobiDB-lite"/>
    </source>
</evidence>
<evidence type="ECO:0000313" key="2">
    <source>
        <dbReference type="EMBL" id="KAF7404159.1"/>
    </source>
</evidence>